<feature type="region of interest" description="Disordered" evidence="1">
    <location>
        <begin position="50"/>
        <end position="70"/>
    </location>
</feature>
<dbReference type="Proteomes" id="UP000030758">
    <property type="component" value="Unassembled WGS sequence"/>
</dbReference>
<name>A0A085N422_9BILA</name>
<dbReference type="Proteomes" id="UP000030764">
    <property type="component" value="Unassembled WGS sequence"/>
</dbReference>
<keyword evidence="4" id="KW-1185">Reference proteome</keyword>
<evidence type="ECO:0000313" key="4">
    <source>
        <dbReference type="Proteomes" id="UP000030764"/>
    </source>
</evidence>
<gene>
    <name evidence="2" type="ORF">M513_09590</name>
    <name evidence="3" type="ORF">M514_09590</name>
</gene>
<dbReference type="EMBL" id="KL367559">
    <property type="protein sequence ID" value="KFD64218.1"/>
    <property type="molecule type" value="Genomic_DNA"/>
</dbReference>
<accession>A0A085N422</accession>
<dbReference type="AlphaFoldDB" id="A0A085N422"/>
<evidence type="ECO:0000256" key="1">
    <source>
        <dbReference type="SAM" id="MobiDB-lite"/>
    </source>
</evidence>
<dbReference type="EMBL" id="KL363268">
    <property type="protein sequence ID" value="KFD49565.1"/>
    <property type="molecule type" value="Genomic_DNA"/>
</dbReference>
<evidence type="ECO:0000313" key="2">
    <source>
        <dbReference type="EMBL" id="KFD49565.1"/>
    </source>
</evidence>
<proteinExistence type="predicted"/>
<protein>
    <submittedName>
        <fullName evidence="3">Uncharacterized protein</fullName>
    </submittedName>
</protein>
<organism evidence="3">
    <name type="scientific">Trichuris suis</name>
    <name type="common">pig whipworm</name>
    <dbReference type="NCBI Taxonomy" id="68888"/>
    <lineage>
        <taxon>Eukaryota</taxon>
        <taxon>Metazoa</taxon>
        <taxon>Ecdysozoa</taxon>
        <taxon>Nematoda</taxon>
        <taxon>Enoplea</taxon>
        <taxon>Dorylaimia</taxon>
        <taxon>Trichinellida</taxon>
        <taxon>Trichuridae</taxon>
        <taxon>Trichuris</taxon>
    </lineage>
</organism>
<evidence type="ECO:0000313" key="3">
    <source>
        <dbReference type="EMBL" id="KFD64218.1"/>
    </source>
</evidence>
<reference evidence="3 4" key="1">
    <citation type="journal article" date="2014" name="Nat. Genet.">
        <title>Genome and transcriptome of the porcine whipworm Trichuris suis.</title>
        <authorList>
            <person name="Jex A.R."/>
            <person name="Nejsum P."/>
            <person name="Schwarz E.M."/>
            <person name="Hu L."/>
            <person name="Young N.D."/>
            <person name="Hall R.S."/>
            <person name="Korhonen P.K."/>
            <person name="Liao S."/>
            <person name="Thamsborg S."/>
            <person name="Xia J."/>
            <person name="Xu P."/>
            <person name="Wang S."/>
            <person name="Scheerlinck J.P."/>
            <person name="Hofmann A."/>
            <person name="Sternberg P.W."/>
            <person name="Wang J."/>
            <person name="Gasser R.B."/>
        </authorList>
    </citation>
    <scope>NUCLEOTIDE SEQUENCE [LARGE SCALE GENOMIC DNA]</scope>
    <source>
        <strain evidence="3">DCEP-RM93F</strain>
        <strain evidence="2">DCEP-RM93M</strain>
    </source>
</reference>
<sequence length="128" mass="14427">MTVGRIAVKTPKLTECCRQCQTCTLLEHGNACISGSAFLNVSANSPLHATQVEARNQEERNGSQALPNAQIPERRSCFRWKALQEWKPVEQQHLELNALQLVPFNLFATLRLLRSPWLNGKLDQTTDT</sequence>